<proteinExistence type="predicted"/>
<accession>A0A2N5TTG2</accession>
<evidence type="ECO:0000313" key="6">
    <source>
        <dbReference type="Proteomes" id="UP000235392"/>
    </source>
</evidence>
<evidence type="ECO:0000313" key="4">
    <source>
        <dbReference type="EMBL" id="PLW28795.1"/>
    </source>
</evidence>
<dbReference type="OrthoDB" id="2501098at2759"/>
<dbReference type="Proteomes" id="UP000235388">
    <property type="component" value="Unassembled WGS sequence"/>
</dbReference>
<evidence type="ECO:0000313" key="5">
    <source>
        <dbReference type="Proteomes" id="UP000235388"/>
    </source>
</evidence>
<name>A0A2N5TTG2_9BASI</name>
<dbReference type="EMBL" id="PGCI01000476">
    <property type="protein sequence ID" value="PLW26241.1"/>
    <property type="molecule type" value="Genomic_DNA"/>
</dbReference>
<dbReference type="EMBL" id="PGCJ01000480">
    <property type="protein sequence ID" value="PLW27558.1"/>
    <property type="molecule type" value="Genomic_DNA"/>
</dbReference>
<keyword evidence="5" id="KW-1185">Reference proteome</keyword>
<gene>
    <name evidence="3" type="ORF">PCANC_22344</name>
    <name evidence="4" type="ORF">PCASD_18425</name>
    <name evidence="2" type="ORF">PCASD_22660</name>
</gene>
<sequence length="203" mass="22261">MLSPILVLLLSCCSLGHALPGLAPAAAGLSYRGATTSDHAHNPTEVLVTYGPGHVYKWDRAQRKLLRQDLPPPPPPMQAPPLQLAHRHATKEEEELIQDIIRERPTGFNYKVQPGKHMEIQRQPKGKWEIDGFCGRIRVYSAEDGALLHDTGCCNCESGCDCVLNAAPACRNCADSWMIVSISTCPFCTYGAIRGIWNALTKS</sequence>
<protein>
    <submittedName>
        <fullName evidence="4">Uncharacterized protein</fullName>
    </submittedName>
</protein>
<evidence type="ECO:0000313" key="3">
    <source>
        <dbReference type="EMBL" id="PLW27558.1"/>
    </source>
</evidence>
<dbReference type="AlphaFoldDB" id="A0A2N5TTG2"/>
<dbReference type="Proteomes" id="UP000235392">
    <property type="component" value="Unassembled WGS sequence"/>
</dbReference>
<reference evidence="5 6" key="1">
    <citation type="submission" date="2017-11" db="EMBL/GenBank/DDBJ databases">
        <title>De novo assembly and phasing of dikaryotic genomes from two isolates of Puccinia coronata f. sp. avenae, the causal agent of oat crown rust.</title>
        <authorList>
            <person name="Miller M.E."/>
            <person name="Zhang Y."/>
            <person name="Omidvar V."/>
            <person name="Sperschneider J."/>
            <person name="Schwessinger B."/>
            <person name="Raley C."/>
            <person name="Palmer J.M."/>
            <person name="Garnica D."/>
            <person name="Upadhyaya N."/>
            <person name="Rathjen J."/>
            <person name="Taylor J.M."/>
            <person name="Park R.F."/>
            <person name="Dodds P.N."/>
            <person name="Hirsch C.D."/>
            <person name="Kianian S.F."/>
            <person name="Figueroa M."/>
        </authorList>
    </citation>
    <scope>NUCLEOTIDE SEQUENCE [LARGE SCALE GENOMIC DNA]</scope>
    <source>
        <strain evidence="3">12NC29</strain>
        <strain evidence="4">12SD80</strain>
    </source>
</reference>
<feature type="chain" id="PRO_5015083773" evidence="1">
    <location>
        <begin position="19"/>
        <end position="203"/>
    </location>
</feature>
<dbReference type="EMBL" id="PGCI01000352">
    <property type="protein sequence ID" value="PLW28795.1"/>
    <property type="molecule type" value="Genomic_DNA"/>
</dbReference>
<keyword evidence="1" id="KW-0732">Signal</keyword>
<feature type="signal peptide" evidence="1">
    <location>
        <begin position="1"/>
        <end position="18"/>
    </location>
</feature>
<evidence type="ECO:0000256" key="1">
    <source>
        <dbReference type="SAM" id="SignalP"/>
    </source>
</evidence>
<organism evidence="4 6">
    <name type="scientific">Puccinia coronata f. sp. avenae</name>
    <dbReference type="NCBI Taxonomy" id="200324"/>
    <lineage>
        <taxon>Eukaryota</taxon>
        <taxon>Fungi</taxon>
        <taxon>Dikarya</taxon>
        <taxon>Basidiomycota</taxon>
        <taxon>Pucciniomycotina</taxon>
        <taxon>Pucciniomycetes</taxon>
        <taxon>Pucciniales</taxon>
        <taxon>Pucciniaceae</taxon>
        <taxon>Puccinia</taxon>
    </lineage>
</organism>
<evidence type="ECO:0000313" key="2">
    <source>
        <dbReference type="EMBL" id="PLW26241.1"/>
    </source>
</evidence>
<comment type="caution">
    <text evidence="4">The sequence shown here is derived from an EMBL/GenBank/DDBJ whole genome shotgun (WGS) entry which is preliminary data.</text>
</comment>